<evidence type="ECO:0000256" key="5">
    <source>
        <dbReference type="ARBA" id="ARBA00023136"/>
    </source>
</evidence>
<name>A0AA39D2K8_9EURO</name>
<evidence type="ECO:0000313" key="8">
    <source>
        <dbReference type="EMBL" id="KAJ9642625.1"/>
    </source>
</evidence>
<proteinExistence type="inferred from homology"/>
<evidence type="ECO:0000256" key="4">
    <source>
        <dbReference type="ARBA" id="ARBA00022989"/>
    </source>
</evidence>
<accession>A0AA39D2K8</accession>
<feature type="domain" description="Major facilitator superfamily (MFS) profile" evidence="7">
    <location>
        <begin position="48"/>
        <end position="509"/>
    </location>
</feature>
<feature type="transmembrane region" description="Helical" evidence="6">
    <location>
        <begin position="37"/>
        <end position="59"/>
    </location>
</feature>
<dbReference type="PANTHER" id="PTHR48022:SF2">
    <property type="entry name" value="PLASTIDIC GLUCOSE TRANSPORTER 4"/>
    <property type="match status" value="1"/>
</dbReference>
<feature type="transmembrane region" description="Helical" evidence="6">
    <location>
        <begin position="418"/>
        <end position="439"/>
    </location>
</feature>
<evidence type="ECO:0000313" key="9">
    <source>
        <dbReference type="Proteomes" id="UP001172681"/>
    </source>
</evidence>
<comment type="caution">
    <text evidence="8">The sequence shown here is derived from an EMBL/GenBank/DDBJ whole genome shotgun (WGS) entry which is preliminary data.</text>
</comment>
<comment type="subcellular location">
    <subcellularLocation>
        <location evidence="1">Membrane</location>
        <topology evidence="1">Multi-pass membrane protein</topology>
    </subcellularLocation>
</comment>
<feature type="transmembrane region" description="Helical" evidence="6">
    <location>
        <begin position="355"/>
        <end position="379"/>
    </location>
</feature>
<sequence length="551" mass="59582">MSYINGKKDGVKPEHDESIATNTTITAQEHSMLSKDITASVTPFLVFFSVWTALSGWMLNFDVGYTGTVYQMQAFNKAYGHCETIPSNATPGAPPDAPGMVEYCSLSATAQSVGGSVYMLFMGLGAAISGITGHYLGRRGALQLGCLIIIVGASGMLGTAENYTAYVVCKCIGAVGMGQLQTLGPMYGVEVTPPSRRGSLVALFAVGQCVGQLAVAAVCLGSSSFLSNWSWKMPILCQIPTALVYSVVLFLFPESPRWLLLRNKEEAARKSFGRYYHKAPDSIEVVTQVKEVQSAIEVERIISSTTKWTEIFHRSNLRRTLIATTIPTAGSLSGGFAIFTYAAIFLSGVGISDPFLINVIINACIVAGAVVGPFAVDFLGRRRTMLTGFGCMSICMLIFAVVSSALGAGNDTAKKAVVAFLCIWSFFFGGFIAPTMWTASAEMHSIRLRTYGQAFAITVNNVFQFGCNFWTPYMINPAYGNWGTNVGYFYFAVEVAIFVTIFLIVPENARLTLEQVDDFFQRDGKAWHTSLAKNKVIAKQETSQSIATIAT</sequence>
<dbReference type="PROSITE" id="PS50850">
    <property type="entry name" value="MFS"/>
    <property type="match status" value="1"/>
</dbReference>
<keyword evidence="5 6" id="KW-0472">Membrane</keyword>
<feature type="transmembrane region" description="Helical" evidence="6">
    <location>
        <begin position="321"/>
        <end position="349"/>
    </location>
</feature>
<feature type="transmembrane region" description="Helical" evidence="6">
    <location>
        <begin position="115"/>
        <end position="133"/>
    </location>
</feature>
<protein>
    <recommendedName>
        <fullName evidence="7">Major facilitator superfamily (MFS) profile domain-containing protein</fullName>
    </recommendedName>
</protein>
<dbReference type="PANTHER" id="PTHR48022">
    <property type="entry name" value="PLASTIDIC GLUCOSE TRANSPORTER 4"/>
    <property type="match status" value="1"/>
</dbReference>
<dbReference type="GO" id="GO:0016020">
    <property type="term" value="C:membrane"/>
    <property type="evidence" value="ECO:0007669"/>
    <property type="project" value="UniProtKB-SubCell"/>
</dbReference>
<dbReference type="SUPFAM" id="SSF103473">
    <property type="entry name" value="MFS general substrate transporter"/>
    <property type="match status" value="1"/>
</dbReference>
<feature type="transmembrane region" description="Helical" evidence="6">
    <location>
        <begin position="451"/>
        <end position="475"/>
    </location>
</feature>
<dbReference type="InterPro" id="IPR050360">
    <property type="entry name" value="MFS_Sugar_Transporters"/>
</dbReference>
<keyword evidence="3 6" id="KW-0812">Transmembrane</keyword>
<evidence type="ECO:0000256" key="6">
    <source>
        <dbReference type="SAM" id="Phobius"/>
    </source>
</evidence>
<feature type="transmembrane region" description="Helical" evidence="6">
    <location>
        <begin position="487"/>
        <end position="505"/>
    </location>
</feature>
<evidence type="ECO:0000256" key="3">
    <source>
        <dbReference type="ARBA" id="ARBA00022692"/>
    </source>
</evidence>
<evidence type="ECO:0000256" key="2">
    <source>
        <dbReference type="ARBA" id="ARBA00010992"/>
    </source>
</evidence>
<keyword evidence="4 6" id="KW-1133">Transmembrane helix</keyword>
<dbReference type="InterPro" id="IPR005828">
    <property type="entry name" value="MFS_sugar_transport-like"/>
</dbReference>
<dbReference type="GO" id="GO:0005351">
    <property type="term" value="F:carbohydrate:proton symporter activity"/>
    <property type="evidence" value="ECO:0007669"/>
    <property type="project" value="TreeGrafter"/>
</dbReference>
<dbReference type="EMBL" id="JAPDRN010000009">
    <property type="protein sequence ID" value="KAJ9642625.1"/>
    <property type="molecule type" value="Genomic_DNA"/>
</dbReference>
<organism evidence="8 9">
    <name type="scientific">Knufia peltigerae</name>
    <dbReference type="NCBI Taxonomy" id="1002370"/>
    <lineage>
        <taxon>Eukaryota</taxon>
        <taxon>Fungi</taxon>
        <taxon>Dikarya</taxon>
        <taxon>Ascomycota</taxon>
        <taxon>Pezizomycotina</taxon>
        <taxon>Eurotiomycetes</taxon>
        <taxon>Chaetothyriomycetidae</taxon>
        <taxon>Chaetothyriales</taxon>
        <taxon>Trichomeriaceae</taxon>
        <taxon>Knufia</taxon>
    </lineage>
</organism>
<evidence type="ECO:0000259" key="7">
    <source>
        <dbReference type="PROSITE" id="PS50850"/>
    </source>
</evidence>
<gene>
    <name evidence="8" type="ORF">H2204_002273</name>
</gene>
<dbReference type="InterPro" id="IPR020846">
    <property type="entry name" value="MFS_dom"/>
</dbReference>
<comment type="similarity">
    <text evidence="2">Belongs to the major facilitator superfamily. Sugar transporter (TC 2.A.1.1) family.</text>
</comment>
<reference evidence="8" key="1">
    <citation type="submission" date="2022-10" db="EMBL/GenBank/DDBJ databases">
        <title>Culturing micro-colonial fungi from biological soil crusts in the Mojave desert and describing Neophaeococcomyces mojavensis, and introducing the new genera and species Taxawa tesnikishii.</title>
        <authorList>
            <person name="Kurbessoian T."/>
            <person name="Stajich J.E."/>
        </authorList>
    </citation>
    <scope>NUCLEOTIDE SEQUENCE</scope>
    <source>
        <strain evidence="8">TK_35</strain>
    </source>
</reference>
<dbReference type="InterPro" id="IPR036259">
    <property type="entry name" value="MFS_trans_sf"/>
</dbReference>
<keyword evidence="9" id="KW-1185">Reference proteome</keyword>
<dbReference type="Proteomes" id="UP001172681">
    <property type="component" value="Unassembled WGS sequence"/>
</dbReference>
<dbReference type="AlphaFoldDB" id="A0AA39D2K8"/>
<feature type="transmembrane region" description="Helical" evidence="6">
    <location>
        <begin position="386"/>
        <end position="406"/>
    </location>
</feature>
<dbReference type="Pfam" id="PF00083">
    <property type="entry name" value="Sugar_tr"/>
    <property type="match status" value="1"/>
</dbReference>
<feature type="transmembrane region" description="Helical" evidence="6">
    <location>
        <begin position="231"/>
        <end position="252"/>
    </location>
</feature>
<feature type="transmembrane region" description="Helical" evidence="6">
    <location>
        <begin position="140"/>
        <end position="157"/>
    </location>
</feature>
<evidence type="ECO:0000256" key="1">
    <source>
        <dbReference type="ARBA" id="ARBA00004141"/>
    </source>
</evidence>
<dbReference type="Gene3D" id="1.20.1250.20">
    <property type="entry name" value="MFS general substrate transporter like domains"/>
    <property type="match status" value="1"/>
</dbReference>